<dbReference type="Pfam" id="PF07730">
    <property type="entry name" value="HisKA_3"/>
    <property type="match status" value="1"/>
</dbReference>
<evidence type="ECO:0000256" key="7">
    <source>
        <dbReference type="ARBA" id="ARBA00022840"/>
    </source>
</evidence>
<evidence type="ECO:0000256" key="5">
    <source>
        <dbReference type="ARBA" id="ARBA00022741"/>
    </source>
</evidence>
<feature type="transmembrane region" description="Helical" evidence="9">
    <location>
        <begin position="105"/>
        <end position="132"/>
    </location>
</feature>
<dbReference type="STRING" id="1909395.BKM31_06880"/>
<dbReference type="GO" id="GO:0000155">
    <property type="term" value="F:phosphorelay sensor kinase activity"/>
    <property type="evidence" value="ECO:0007669"/>
    <property type="project" value="InterPro"/>
</dbReference>
<dbReference type="Pfam" id="PF13796">
    <property type="entry name" value="Sensor"/>
    <property type="match status" value="1"/>
</dbReference>
<dbReference type="InterPro" id="IPR011712">
    <property type="entry name" value="Sig_transdc_His_kin_sub3_dim/P"/>
</dbReference>
<dbReference type="InterPro" id="IPR050482">
    <property type="entry name" value="Sensor_HK_TwoCompSys"/>
</dbReference>
<evidence type="ECO:0000259" key="10">
    <source>
        <dbReference type="Pfam" id="PF02518"/>
    </source>
</evidence>
<dbReference type="InterPro" id="IPR025828">
    <property type="entry name" value="Put_sensor_dom"/>
</dbReference>
<dbReference type="GO" id="GO:0016020">
    <property type="term" value="C:membrane"/>
    <property type="evidence" value="ECO:0007669"/>
    <property type="project" value="InterPro"/>
</dbReference>
<evidence type="ECO:0000256" key="1">
    <source>
        <dbReference type="ARBA" id="ARBA00000085"/>
    </source>
</evidence>
<dbReference type="EMBL" id="CP017717">
    <property type="protein sequence ID" value="AQZ61246.1"/>
    <property type="molecule type" value="Genomic_DNA"/>
</dbReference>
<organism evidence="13 14">
    <name type="scientific">[Actinomadura] parvosata subsp. kistnae</name>
    <dbReference type="NCBI Taxonomy" id="1909395"/>
    <lineage>
        <taxon>Bacteria</taxon>
        <taxon>Bacillati</taxon>
        <taxon>Actinomycetota</taxon>
        <taxon>Actinomycetes</taxon>
        <taxon>Streptosporangiales</taxon>
        <taxon>Streptosporangiaceae</taxon>
        <taxon>Nonomuraea</taxon>
    </lineage>
</organism>
<keyword evidence="9" id="KW-0472">Membrane</keyword>
<dbReference type="EC" id="2.7.13.3" evidence="2"/>
<dbReference type="Gene3D" id="3.30.565.10">
    <property type="entry name" value="Histidine kinase-like ATPase, C-terminal domain"/>
    <property type="match status" value="1"/>
</dbReference>
<keyword evidence="5" id="KW-0547">Nucleotide-binding</keyword>
<accession>A0A1U9ZTG8</accession>
<comment type="catalytic activity">
    <reaction evidence="1">
        <text>ATP + protein L-histidine = ADP + protein N-phospho-L-histidine.</text>
        <dbReference type="EC" id="2.7.13.3"/>
    </reaction>
</comment>
<evidence type="ECO:0000256" key="8">
    <source>
        <dbReference type="ARBA" id="ARBA00023012"/>
    </source>
</evidence>
<evidence type="ECO:0000256" key="4">
    <source>
        <dbReference type="ARBA" id="ARBA00022679"/>
    </source>
</evidence>
<keyword evidence="7" id="KW-0067">ATP-binding</keyword>
<keyword evidence="14" id="KW-1185">Reference proteome</keyword>
<keyword evidence="9" id="KW-0812">Transmembrane</keyword>
<dbReference type="PANTHER" id="PTHR24421">
    <property type="entry name" value="NITRATE/NITRITE SENSOR PROTEIN NARX-RELATED"/>
    <property type="match status" value="1"/>
</dbReference>
<evidence type="ECO:0000313" key="14">
    <source>
        <dbReference type="Proteomes" id="UP000190797"/>
    </source>
</evidence>
<gene>
    <name evidence="13" type="ORF">BKM31_06880</name>
</gene>
<sequence length="410" mass="42162">MRIWRELGYTVTVPLMAALGLAHLLVVLVGVLASTYVVGLPLLAGCVVAARRLSAANRALARTLAGTDVPAPAPYRPGRGLLGRLGAALGDVAGWRAIIHAVVRLPAAALAFAAAAGTWGLGLVLLACPLWWQVPGVPGPSGWAGALLLAVTGAGLLFLAPWAVHAALLPERMLVRTLLGPAPSQARIRTLEETRALAVEDAAAALRRVERDLHDGTAARLTALAMALSMAKEELDAAAGGDLERLDHARALVDGAHRGAKETLSELTDLIRGIHPPALDKGLEVALATLAARSPLPVDLDAELSARPSPAVETIAFFCTAELLANVAKHSGARQAAIRLRAEDGRLRLRVWDDGEGGAVVADGAPVGGGAGGSGLRGLVDRVRVVDGELAVHSPAGGPTVVCVDLPLRA</sequence>
<evidence type="ECO:0000259" key="11">
    <source>
        <dbReference type="Pfam" id="PF07730"/>
    </source>
</evidence>
<feature type="transmembrane region" description="Helical" evidence="9">
    <location>
        <begin position="31"/>
        <end position="50"/>
    </location>
</feature>
<evidence type="ECO:0000259" key="12">
    <source>
        <dbReference type="Pfam" id="PF13796"/>
    </source>
</evidence>
<name>A0A1U9ZTG8_9ACTN</name>
<keyword evidence="3" id="KW-0597">Phosphoprotein</keyword>
<dbReference type="InterPro" id="IPR036890">
    <property type="entry name" value="HATPase_C_sf"/>
</dbReference>
<evidence type="ECO:0000256" key="3">
    <source>
        <dbReference type="ARBA" id="ARBA00022553"/>
    </source>
</evidence>
<dbReference type="KEGG" id="noa:BKM31_06880"/>
<feature type="domain" description="Histidine kinase/HSP90-like ATPase" evidence="10">
    <location>
        <begin position="320"/>
        <end position="409"/>
    </location>
</feature>
<dbReference type="PANTHER" id="PTHR24421:SF10">
    <property type="entry name" value="NITRATE_NITRITE SENSOR PROTEIN NARQ"/>
    <property type="match status" value="1"/>
</dbReference>
<keyword evidence="9" id="KW-1133">Transmembrane helix</keyword>
<dbReference type="AlphaFoldDB" id="A0A1U9ZTG8"/>
<evidence type="ECO:0000256" key="2">
    <source>
        <dbReference type="ARBA" id="ARBA00012438"/>
    </source>
</evidence>
<dbReference type="RefSeq" id="WP_230466035.1">
    <property type="nucleotide sequence ID" value="NZ_CP017717.1"/>
</dbReference>
<dbReference type="GO" id="GO:0005524">
    <property type="term" value="F:ATP binding"/>
    <property type="evidence" value="ECO:0007669"/>
    <property type="project" value="UniProtKB-KW"/>
</dbReference>
<dbReference type="Gene3D" id="1.20.5.1930">
    <property type="match status" value="1"/>
</dbReference>
<feature type="domain" description="Signal transduction histidine kinase subgroup 3 dimerisation and phosphoacceptor" evidence="11">
    <location>
        <begin position="207"/>
        <end position="278"/>
    </location>
</feature>
<evidence type="ECO:0000256" key="6">
    <source>
        <dbReference type="ARBA" id="ARBA00022777"/>
    </source>
</evidence>
<evidence type="ECO:0000313" key="13">
    <source>
        <dbReference type="EMBL" id="AQZ61246.1"/>
    </source>
</evidence>
<reference evidence="14" key="1">
    <citation type="journal article" date="2017" name="Med. Chem. Commun.">
        <title>Nonomuraea sp. ATCC 55076 harbours the largest actinomycete chromosome to date and the kistamicin biosynthetic gene cluster.</title>
        <authorList>
            <person name="Nazari B."/>
            <person name="Forneris C.C."/>
            <person name="Gibson M.I."/>
            <person name="Moon K."/>
            <person name="Schramma K.R."/>
            <person name="Seyedsayamdost M.R."/>
        </authorList>
    </citation>
    <scope>NUCLEOTIDE SEQUENCE [LARGE SCALE GENOMIC DNA]</scope>
    <source>
        <strain evidence="14">ATCC 55076</strain>
    </source>
</reference>
<dbReference type="InterPro" id="IPR003594">
    <property type="entry name" value="HATPase_dom"/>
</dbReference>
<keyword evidence="6" id="KW-0418">Kinase</keyword>
<keyword evidence="8" id="KW-0902">Two-component regulatory system</keyword>
<feature type="transmembrane region" description="Helical" evidence="9">
    <location>
        <begin position="144"/>
        <end position="169"/>
    </location>
</feature>
<dbReference type="Pfam" id="PF02518">
    <property type="entry name" value="HATPase_c"/>
    <property type="match status" value="1"/>
</dbReference>
<feature type="transmembrane region" description="Helical" evidence="9">
    <location>
        <begin position="7"/>
        <end position="25"/>
    </location>
</feature>
<dbReference type="SUPFAM" id="SSF55874">
    <property type="entry name" value="ATPase domain of HSP90 chaperone/DNA topoisomerase II/histidine kinase"/>
    <property type="match status" value="1"/>
</dbReference>
<feature type="domain" description="Putative sensor" evidence="12">
    <location>
        <begin position="16"/>
        <end position="179"/>
    </location>
</feature>
<proteinExistence type="predicted"/>
<keyword evidence="4" id="KW-0808">Transferase</keyword>
<dbReference type="Proteomes" id="UP000190797">
    <property type="component" value="Chromosome"/>
</dbReference>
<evidence type="ECO:0000256" key="9">
    <source>
        <dbReference type="SAM" id="Phobius"/>
    </source>
</evidence>
<protein>
    <recommendedName>
        <fullName evidence="2">histidine kinase</fullName>
        <ecNumber evidence="2">2.7.13.3</ecNumber>
    </recommendedName>
</protein>
<dbReference type="GO" id="GO:0046983">
    <property type="term" value="F:protein dimerization activity"/>
    <property type="evidence" value="ECO:0007669"/>
    <property type="project" value="InterPro"/>
</dbReference>